<name>A0A383XR25_9GAMM</name>
<keyword evidence="3" id="KW-1185">Reference proteome</keyword>
<dbReference type="Pfam" id="PF00903">
    <property type="entry name" value="Glyoxalase"/>
    <property type="match status" value="1"/>
</dbReference>
<dbReference type="EMBL" id="QEQK01000014">
    <property type="protein sequence ID" value="PWN55079.1"/>
    <property type="molecule type" value="Genomic_DNA"/>
</dbReference>
<sequence length="128" mass="13887">MKLGAFSVSLAVKNIKASLAFYRELGFEPVAGEMEQGWLILRNGEHTIGLFQGMFDGNVLTFNPGWDQHCNPVESFEDVRSIQARLQEAGLTLTTTADPEGQGPAHIALTDPDGNAILIDQHIPAPGR</sequence>
<dbReference type="InterPro" id="IPR037523">
    <property type="entry name" value="VOC_core"/>
</dbReference>
<evidence type="ECO:0000313" key="2">
    <source>
        <dbReference type="EMBL" id="PWN55079.1"/>
    </source>
</evidence>
<dbReference type="PANTHER" id="PTHR36503:SF1">
    <property type="entry name" value="BLR2520 PROTEIN"/>
    <property type="match status" value="1"/>
</dbReference>
<dbReference type="SUPFAM" id="SSF54593">
    <property type="entry name" value="Glyoxalase/Bleomycin resistance protein/Dihydroxybiphenyl dioxygenase"/>
    <property type="match status" value="1"/>
</dbReference>
<feature type="domain" description="VOC" evidence="1">
    <location>
        <begin position="4"/>
        <end position="122"/>
    </location>
</feature>
<accession>A0A383XR25</accession>
<dbReference type="AlphaFoldDB" id="A0A383XR25"/>
<reference evidence="2 3" key="1">
    <citation type="submission" date="2018-05" db="EMBL/GenBank/DDBJ databases">
        <title>Abyssibacter profundi OUC007T gen. nov., sp. nov, a marine bacterium isolated from seawater of the Mariana Trench.</title>
        <authorList>
            <person name="Zhou S."/>
        </authorList>
    </citation>
    <scope>NUCLEOTIDE SEQUENCE [LARGE SCALE GENOMIC DNA]</scope>
    <source>
        <strain evidence="2 3">OUC007</strain>
    </source>
</reference>
<dbReference type="PROSITE" id="PS51819">
    <property type="entry name" value="VOC"/>
    <property type="match status" value="1"/>
</dbReference>
<proteinExistence type="predicted"/>
<dbReference type="PANTHER" id="PTHR36503">
    <property type="entry name" value="BLR2520 PROTEIN"/>
    <property type="match status" value="1"/>
</dbReference>
<evidence type="ECO:0000313" key="3">
    <source>
        <dbReference type="Proteomes" id="UP000251800"/>
    </source>
</evidence>
<gene>
    <name evidence="2" type="ORF">DEH80_14215</name>
</gene>
<dbReference type="OrthoDB" id="2719609at2"/>
<evidence type="ECO:0000259" key="1">
    <source>
        <dbReference type="PROSITE" id="PS51819"/>
    </source>
</evidence>
<dbReference type="InterPro" id="IPR004360">
    <property type="entry name" value="Glyas_Fos-R_dOase_dom"/>
</dbReference>
<dbReference type="InterPro" id="IPR029068">
    <property type="entry name" value="Glyas_Bleomycin-R_OHBP_Dase"/>
</dbReference>
<comment type="caution">
    <text evidence="2">The sequence shown here is derived from an EMBL/GenBank/DDBJ whole genome shotgun (WGS) entry which is preliminary data.</text>
</comment>
<dbReference type="Gene3D" id="3.10.180.10">
    <property type="entry name" value="2,3-Dihydroxybiphenyl 1,2-Dioxygenase, domain 1"/>
    <property type="match status" value="1"/>
</dbReference>
<dbReference type="CDD" id="cd06587">
    <property type="entry name" value="VOC"/>
    <property type="match status" value="1"/>
</dbReference>
<protein>
    <submittedName>
        <fullName evidence="2">Glyoxalase</fullName>
    </submittedName>
</protein>
<dbReference type="Proteomes" id="UP000251800">
    <property type="component" value="Unassembled WGS sequence"/>
</dbReference>
<organism evidence="2 3">
    <name type="scientific">Abyssibacter profundi</name>
    <dbReference type="NCBI Taxonomy" id="2182787"/>
    <lineage>
        <taxon>Bacteria</taxon>
        <taxon>Pseudomonadati</taxon>
        <taxon>Pseudomonadota</taxon>
        <taxon>Gammaproteobacteria</taxon>
        <taxon>Chromatiales</taxon>
        <taxon>Oceanococcaceae</taxon>
        <taxon>Abyssibacter</taxon>
    </lineage>
</organism>